<dbReference type="InterPro" id="IPR003165">
    <property type="entry name" value="Piwi"/>
</dbReference>
<feature type="compositionally biased region" description="Low complexity" evidence="8">
    <location>
        <begin position="37"/>
        <end position="73"/>
    </location>
</feature>
<feature type="domain" description="PAZ" evidence="9">
    <location>
        <begin position="334"/>
        <end position="449"/>
    </location>
</feature>
<name>A0A2P9FI27_HALDU</name>
<dbReference type="InterPro" id="IPR036397">
    <property type="entry name" value="RNaseH_sf"/>
</dbReference>
<dbReference type="FunFam" id="2.170.260.10:FF:000003">
    <property type="entry name" value="Piwi-like RNA-mediated gene silencing 2"/>
    <property type="match status" value="1"/>
</dbReference>
<sequence length="924" mass="103656">MSSSGFGRGGRGAALRQALEQPVRKPGEQQQPPPAQQTPGAPNSAQPQQQLPGRGRAGLLQLLQQHAQQGAQAQPPPPDPRPGQVPTAAAQPRPQAAPFGVQQQPRPVTQSSPTGRSTHLPTPEQHPSLVSPAGGLTRPPALPSSQPTVPQPLPSQPGAPAPRGTAGAPLRLKANYLKLVLTNDAVYQYAVTFKPVIESNNVRFALLSQMKDIMGETRAFDGATLYLPIKITDSAVERSVLCSRDGSNVLVRVELVKILLYEDCLHLLNLIFKRAMRRLNLKQVGKNTYDPSNSVRIPQHKLELWPGYITAITRKENDLWLMLDVSHRVLRDETALEFFYSLYEQSAATFQTEATRQLLGSVVLTRYNNKTYRVDDIAWDKNPESTFIDSTGKPVQFLQYYKTRYNLTISDHEQPLLIHRERKKERGQKKEDREESIICLIPELCSLTGLTDVARNDFRLMKDLAVYTKITPAQRNNAFTKFMNSLTTNPEALKELTTWGLGFDRSTVTLEGRQLPPEKILFGNGRTADPGVIADFNRDVGSMSCITPVPLNTWAVLFARKDHNRAFEFINMIKKVCGPLGMDIADPQPCELQDDRTETYLTALRQVINDRQQMVVCIFPTARDDRYSAVKKLCCCDRPVPSQCINSKTLGSAQKLKSVSQKILLQINAKLGGELWAVEIPLKSVMVIGIDVYHERGNKSVAGFVASMNRSMTRWYSRAVFQTQSEELMTGLSECMNKALTKYHQANQQLPERIIVFRDGVGDGQMKFLLEMEVPQMLACFKAFGDEYKPKFAMVVVQKRISTRMFAVRGGDLKNPPPGSVLDHTLTRYAKPGDREGYDFYLVSQNVREGTVTPSHYNVIYDQSGLKPDHMQRLAYKLTFMYYNWPGTIRVPAPCQYAHKLAYLVGQSLRRDPALELSNRLYFL</sequence>
<evidence type="ECO:0000256" key="2">
    <source>
        <dbReference type="ARBA" id="ARBA00022473"/>
    </source>
</evidence>
<keyword evidence="4" id="KW-0221">Differentiation</keyword>
<dbReference type="Gene3D" id="3.40.50.2300">
    <property type="match status" value="1"/>
</dbReference>
<keyword evidence="3" id="KW-0963">Cytoplasm</keyword>
<gene>
    <name evidence="11" type="primary">piwiA</name>
</gene>
<keyword evidence="6" id="KW-0943">RNA-mediated gene silencing</keyword>
<protein>
    <submittedName>
        <fullName evidence="11">Piwi-like protein</fullName>
    </submittedName>
</protein>
<dbReference type="Pfam" id="PF02170">
    <property type="entry name" value="PAZ"/>
    <property type="match status" value="1"/>
</dbReference>
<feature type="compositionally biased region" description="Polar residues" evidence="8">
    <location>
        <begin position="101"/>
        <end position="120"/>
    </location>
</feature>
<feature type="compositionally biased region" description="Pro residues" evidence="8">
    <location>
        <begin position="149"/>
        <end position="160"/>
    </location>
</feature>
<dbReference type="EMBL" id="LT986006">
    <property type="protein sequence ID" value="SPF25673.1"/>
    <property type="molecule type" value="mRNA"/>
</dbReference>
<dbReference type="SUPFAM" id="SSF101690">
    <property type="entry name" value="PAZ domain"/>
    <property type="match status" value="1"/>
</dbReference>
<feature type="domain" description="Piwi" evidence="10">
    <location>
        <begin position="614"/>
        <end position="910"/>
    </location>
</feature>
<evidence type="ECO:0000256" key="3">
    <source>
        <dbReference type="ARBA" id="ARBA00022490"/>
    </source>
</evidence>
<dbReference type="SMART" id="SM00949">
    <property type="entry name" value="PAZ"/>
    <property type="match status" value="1"/>
</dbReference>
<dbReference type="Gene3D" id="3.30.420.10">
    <property type="entry name" value="Ribonuclease H-like superfamily/Ribonuclease H"/>
    <property type="match status" value="1"/>
</dbReference>
<keyword evidence="5" id="KW-0694">RNA-binding</keyword>
<evidence type="ECO:0000256" key="4">
    <source>
        <dbReference type="ARBA" id="ARBA00022782"/>
    </source>
</evidence>
<organism evidence="11">
    <name type="scientific">Halisarca dujardinii</name>
    <name type="common">Dujardin's slime sponge</name>
    <dbReference type="NCBI Taxonomy" id="2583056"/>
    <lineage>
        <taxon>Eukaryota</taxon>
        <taxon>Metazoa</taxon>
        <taxon>Porifera</taxon>
        <taxon>Demospongiae</taxon>
        <taxon>Verongimorpha</taxon>
        <taxon>Chondrillida</taxon>
        <taxon>Halisarcidae</taxon>
        <taxon>Halisarca</taxon>
    </lineage>
</organism>
<evidence type="ECO:0000259" key="10">
    <source>
        <dbReference type="PROSITE" id="PS50822"/>
    </source>
</evidence>
<dbReference type="FunFam" id="3.30.420.10:FF:000014">
    <property type="entry name" value="Piwi-like RNA-mediated gene silencing 1"/>
    <property type="match status" value="1"/>
</dbReference>
<dbReference type="GO" id="GO:0031047">
    <property type="term" value="P:regulatory ncRNA-mediated gene silencing"/>
    <property type="evidence" value="ECO:0007669"/>
    <property type="project" value="UniProtKB-KW"/>
</dbReference>
<dbReference type="CDD" id="cd02845">
    <property type="entry name" value="PAZ_piwi_like"/>
    <property type="match status" value="1"/>
</dbReference>
<comment type="similarity">
    <text evidence="7">Belongs to the argonaute family. Piwi subfamily.</text>
</comment>
<evidence type="ECO:0000256" key="1">
    <source>
        <dbReference type="ARBA" id="ARBA00004496"/>
    </source>
</evidence>
<dbReference type="InterPro" id="IPR036085">
    <property type="entry name" value="PAZ_dom_sf"/>
</dbReference>
<proteinExistence type="evidence at transcript level"/>
<evidence type="ECO:0000256" key="8">
    <source>
        <dbReference type="SAM" id="MobiDB-lite"/>
    </source>
</evidence>
<dbReference type="Pfam" id="PF02171">
    <property type="entry name" value="Piwi"/>
    <property type="match status" value="1"/>
</dbReference>
<evidence type="ECO:0000259" key="9">
    <source>
        <dbReference type="PROSITE" id="PS50821"/>
    </source>
</evidence>
<dbReference type="InterPro" id="IPR003100">
    <property type="entry name" value="PAZ_dom"/>
</dbReference>
<evidence type="ECO:0000256" key="6">
    <source>
        <dbReference type="ARBA" id="ARBA00023158"/>
    </source>
</evidence>
<feature type="compositionally biased region" description="Gly residues" evidence="8">
    <location>
        <begin position="1"/>
        <end position="12"/>
    </location>
</feature>
<feature type="region of interest" description="Disordered" evidence="8">
    <location>
        <begin position="1"/>
        <end position="166"/>
    </location>
</feature>
<dbReference type="PROSITE" id="PS50822">
    <property type="entry name" value="PIWI"/>
    <property type="match status" value="1"/>
</dbReference>
<dbReference type="SMART" id="SM00950">
    <property type="entry name" value="Piwi"/>
    <property type="match status" value="1"/>
</dbReference>
<dbReference type="GO" id="GO:0005737">
    <property type="term" value="C:cytoplasm"/>
    <property type="evidence" value="ECO:0007669"/>
    <property type="project" value="UniProtKB-SubCell"/>
</dbReference>
<comment type="subcellular location">
    <subcellularLocation>
        <location evidence="1">Cytoplasm</location>
    </subcellularLocation>
</comment>
<dbReference type="InterPro" id="IPR012337">
    <property type="entry name" value="RNaseH-like_sf"/>
</dbReference>
<dbReference type="GO" id="GO:0030154">
    <property type="term" value="P:cell differentiation"/>
    <property type="evidence" value="ECO:0007669"/>
    <property type="project" value="UniProtKB-KW"/>
</dbReference>
<dbReference type="Gene3D" id="2.170.260.10">
    <property type="entry name" value="paz domain"/>
    <property type="match status" value="1"/>
</dbReference>
<dbReference type="CDD" id="cd04658">
    <property type="entry name" value="Piwi_piwi-like_Euk"/>
    <property type="match status" value="1"/>
</dbReference>
<evidence type="ECO:0000256" key="7">
    <source>
        <dbReference type="ARBA" id="ARBA00038291"/>
    </source>
</evidence>
<evidence type="ECO:0000313" key="11">
    <source>
        <dbReference type="EMBL" id="SPF25673.1"/>
    </source>
</evidence>
<accession>A0A2P9FI27</accession>
<feature type="compositionally biased region" description="Pro residues" evidence="8">
    <location>
        <begin position="74"/>
        <end position="83"/>
    </location>
</feature>
<dbReference type="GO" id="GO:0003723">
    <property type="term" value="F:RNA binding"/>
    <property type="evidence" value="ECO:0007669"/>
    <property type="project" value="UniProtKB-KW"/>
</dbReference>
<dbReference type="SUPFAM" id="SSF53098">
    <property type="entry name" value="Ribonuclease H-like"/>
    <property type="match status" value="1"/>
</dbReference>
<reference evidence="11" key="1">
    <citation type="submission" date="2018-02" db="EMBL/GenBank/DDBJ databases">
        <authorList>
            <person name="Cohen D.B."/>
            <person name="Kent A.D."/>
        </authorList>
    </citation>
    <scope>NUCLEOTIDE SEQUENCE</scope>
</reference>
<evidence type="ECO:0000256" key="5">
    <source>
        <dbReference type="ARBA" id="ARBA00022884"/>
    </source>
</evidence>
<dbReference type="PROSITE" id="PS50821">
    <property type="entry name" value="PAZ"/>
    <property type="match status" value="1"/>
</dbReference>
<feature type="compositionally biased region" description="Low complexity" evidence="8">
    <location>
        <begin position="84"/>
        <end position="98"/>
    </location>
</feature>
<keyword evidence="2" id="KW-0217">Developmental protein</keyword>
<dbReference type="Pfam" id="PF23278">
    <property type="entry name" value="Piwi_N"/>
    <property type="match status" value="1"/>
</dbReference>
<dbReference type="PANTHER" id="PTHR22891">
    <property type="entry name" value="EUKARYOTIC TRANSLATION INITIATION FACTOR 2C"/>
    <property type="match status" value="1"/>
</dbReference>
<dbReference type="AlphaFoldDB" id="A0A2P9FI27"/>